<dbReference type="EMBL" id="JACXZS010000005">
    <property type="protein sequence ID" value="MBD3941951.1"/>
    <property type="molecule type" value="Genomic_DNA"/>
</dbReference>
<protein>
    <recommendedName>
        <fullName evidence="3">Phage virion morphogenesis protein</fullName>
    </recommendedName>
</protein>
<organism evidence="1 2">
    <name type="scientific">Microbacterium helvum</name>
    <dbReference type="NCBI Taxonomy" id="2773713"/>
    <lineage>
        <taxon>Bacteria</taxon>
        <taxon>Bacillati</taxon>
        <taxon>Actinomycetota</taxon>
        <taxon>Actinomycetes</taxon>
        <taxon>Micrococcales</taxon>
        <taxon>Microbacteriaceae</taxon>
        <taxon>Microbacterium</taxon>
    </lineage>
</organism>
<sequence>MLKIVDVNDSMGNLLLSLQRAESDTQDEMRGAADQAVESSWVPALQAASSGAQQTKLLVSGARADVDDLGFTLIAGTGPSLSGGLDSSHWYAVDYGMTPKRIAAPNRRRTIRMSGGRTFQAATLIWVGRNLPPRNAKGRVIYPTIGTKSQDYVTAWVEGLMGQFDDPVFDTDEGDVISQVGGSWQ</sequence>
<comment type="caution">
    <text evidence="1">The sequence shown here is derived from an EMBL/GenBank/DDBJ whole genome shotgun (WGS) entry which is preliminary data.</text>
</comment>
<evidence type="ECO:0008006" key="3">
    <source>
        <dbReference type="Google" id="ProtNLM"/>
    </source>
</evidence>
<gene>
    <name evidence="1" type="ORF">IF188_09615</name>
</gene>
<proteinExistence type="predicted"/>
<accession>A0ABR8NSC8</accession>
<evidence type="ECO:0000313" key="2">
    <source>
        <dbReference type="Proteomes" id="UP000598426"/>
    </source>
</evidence>
<dbReference type="RefSeq" id="WP_191171566.1">
    <property type="nucleotide sequence ID" value="NZ_JACXZS010000005.1"/>
</dbReference>
<reference evidence="1 2" key="1">
    <citation type="submission" date="2020-09" db="EMBL/GenBank/DDBJ databases">
        <title>Isolation and identification of active actinomycetes.</title>
        <authorList>
            <person name="Li X."/>
        </authorList>
    </citation>
    <scope>NUCLEOTIDE SEQUENCE [LARGE SCALE GENOMIC DNA]</scope>
    <source>
        <strain evidence="1 2">NEAU-LLC</strain>
    </source>
</reference>
<keyword evidence="2" id="KW-1185">Reference proteome</keyword>
<evidence type="ECO:0000313" key="1">
    <source>
        <dbReference type="EMBL" id="MBD3941951.1"/>
    </source>
</evidence>
<dbReference type="Proteomes" id="UP000598426">
    <property type="component" value="Unassembled WGS sequence"/>
</dbReference>
<name>A0ABR8NSC8_9MICO</name>